<dbReference type="SMART" id="SM00425">
    <property type="entry name" value="TBOX"/>
    <property type="match status" value="1"/>
</dbReference>
<evidence type="ECO:0000256" key="5">
    <source>
        <dbReference type="ARBA" id="ARBA00023242"/>
    </source>
</evidence>
<dbReference type="GO" id="GO:0045893">
    <property type="term" value="P:positive regulation of DNA-templated transcription"/>
    <property type="evidence" value="ECO:0007669"/>
    <property type="project" value="InterPro"/>
</dbReference>
<evidence type="ECO:0000256" key="6">
    <source>
        <dbReference type="PROSITE-ProRule" id="PRU00201"/>
    </source>
</evidence>
<gene>
    <name evidence="9" type="ORF">OXX778_LOCUS1006</name>
</gene>
<dbReference type="GO" id="GO:0000978">
    <property type="term" value="F:RNA polymerase II cis-regulatory region sequence-specific DNA binding"/>
    <property type="evidence" value="ECO:0007669"/>
    <property type="project" value="InterPro"/>
</dbReference>
<dbReference type="InterPro" id="IPR001699">
    <property type="entry name" value="TF_T-box"/>
</dbReference>
<keyword evidence="4" id="KW-0804">Transcription</keyword>
<dbReference type="Pfam" id="PF00907">
    <property type="entry name" value="T-box"/>
    <property type="match status" value="1"/>
</dbReference>
<evidence type="ECO:0000256" key="1">
    <source>
        <dbReference type="ARBA" id="ARBA00004123"/>
    </source>
</evidence>
<evidence type="ECO:0000313" key="9">
    <source>
        <dbReference type="EMBL" id="CAF0710732.1"/>
    </source>
</evidence>
<feature type="region of interest" description="Disordered" evidence="7">
    <location>
        <begin position="457"/>
        <end position="476"/>
    </location>
</feature>
<sequence length="476" mass="56214">MLSNSTFSINTLTNETFQHQEQFQNNTEKMRFQNYQQQQQVCYSVQNMVPQYGEQIKIDLEEKELWTRFYHLTNEMILTKAGRRTFPLIRIKMSGMDESALYTVQIEFRPSDNLKYRFVNGEWKSSPKNDNFKSSQQSILYEHSDSPNFGHHWSKDSVAFAKLKLTNNENTKNLDAVFLKSLNKYDPVIHVYKHDKKNVDDKVLVFSKFFKETQFIAVTAYQNEQITNLKIKHNPFAKAFLNNKPMITIENDKVIEVEKKIENIEPVSVKKNFSVQHALLAPKQEPVEQKVTNNQWNYYQPQNFQYAYQNQFSYPNVYDQYYNTNFYQAYNPYNQYAQQFNNFHLNHNQYYQNQENLVQNYYPFQYDYNHLLDTSNQQVSPSDRTKQSSPIYESTYKLNDSGKRSIESVNEQRPAKRQAVSQNDLPVSPVYRMPKLEFAEQSDDSLNSTDNFYSHLSNQTNQSSSSFTLSSTNGSL</sequence>
<dbReference type="Gene3D" id="2.60.40.820">
    <property type="entry name" value="Transcription factor, T-box"/>
    <property type="match status" value="1"/>
</dbReference>
<dbReference type="OrthoDB" id="7442607at2759"/>
<dbReference type="GO" id="GO:0005634">
    <property type="term" value="C:nucleus"/>
    <property type="evidence" value="ECO:0007669"/>
    <property type="project" value="UniProtKB-SubCell"/>
</dbReference>
<dbReference type="InterPro" id="IPR036960">
    <property type="entry name" value="T-box_sf"/>
</dbReference>
<dbReference type="PROSITE" id="PS01283">
    <property type="entry name" value="TBOX_1"/>
    <property type="match status" value="1"/>
</dbReference>
<dbReference type="GO" id="GO:0001708">
    <property type="term" value="P:cell fate specification"/>
    <property type="evidence" value="ECO:0007669"/>
    <property type="project" value="TreeGrafter"/>
</dbReference>
<dbReference type="Proteomes" id="UP000663879">
    <property type="component" value="Unassembled WGS sequence"/>
</dbReference>
<comment type="subcellular location">
    <subcellularLocation>
        <location evidence="1 6">Nucleus</location>
    </subcellularLocation>
</comment>
<dbReference type="InterPro" id="IPR018186">
    <property type="entry name" value="TF_T-box_CS"/>
</dbReference>
<evidence type="ECO:0000313" key="10">
    <source>
        <dbReference type="Proteomes" id="UP000663879"/>
    </source>
</evidence>
<evidence type="ECO:0000256" key="7">
    <source>
        <dbReference type="SAM" id="MobiDB-lite"/>
    </source>
</evidence>
<dbReference type="GO" id="GO:0000981">
    <property type="term" value="F:DNA-binding transcription factor activity, RNA polymerase II-specific"/>
    <property type="evidence" value="ECO:0007669"/>
    <property type="project" value="TreeGrafter"/>
</dbReference>
<dbReference type="PRINTS" id="PR00937">
    <property type="entry name" value="TBOX"/>
</dbReference>
<reference evidence="9" key="1">
    <citation type="submission" date="2021-02" db="EMBL/GenBank/DDBJ databases">
        <authorList>
            <person name="Nowell W R."/>
        </authorList>
    </citation>
    <scope>NUCLEOTIDE SEQUENCE</scope>
    <source>
        <strain evidence="9">Ploen Becks lab</strain>
    </source>
</reference>
<feature type="domain" description="T-box" evidence="8">
    <location>
        <begin position="60"/>
        <end position="242"/>
    </location>
</feature>
<keyword evidence="3 6" id="KW-0238">DNA-binding</keyword>
<dbReference type="PROSITE" id="PS50252">
    <property type="entry name" value="TBOX_3"/>
    <property type="match status" value="1"/>
</dbReference>
<protein>
    <recommendedName>
        <fullName evidence="8">T-box domain-containing protein</fullName>
    </recommendedName>
</protein>
<proteinExistence type="predicted"/>
<accession>A0A813M3T9</accession>
<comment type="caution">
    <text evidence="9">The sequence shown here is derived from an EMBL/GenBank/DDBJ whole genome shotgun (WGS) entry which is preliminary data.</text>
</comment>
<evidence type="ECO:0000256" key="2">
    <source>
        <dbReference type="ARBA" id="ARBA00023015"/>
    </source>
</evidence>
<evidence type="ECO:0000256" key="4">
    <source>
        <dbReference type="ARBA" id="ARBA00023163"/>
    </source>
</evidence>
<keyword evidence="10" id="KW-1185">Reference proteome</keyword>
<evidence type="ECO:0000259" key="8">
    <source>
        <dbReference type="PROSITE" id="PS50252"/>
    </source>
</evidence>
<dbReference type="GO" id="GO:0000785">
    <property type="term" value="C:chromatin"/>
    <property type="evidence" value="ECO:0007669"/>
    <property type="project" value="TreeGrafter"/>
</dbReference>
<dbReference type="PANTHER" id="PTHR11267">
    <property type="entry name" value="T-BOX PROTEIN-RELATED"/>
    <property type="match status" value="1"/>
</dbReference>
<dbReference type="EMBL" id="CAJNOC010000058">
    <property type="protein sequence ID" value="CAF0710732.1"/>
    <property type="molecule type" value="Genomic_DNA"/>
</dbReference>
<organism evidence="9 10">
    <name type="scientific">Brachionus calyciflorus</name>
    <dbReference type="NCBI Taxonomy" id="104777"/>
    <lineage>
        <taxon>Eukaryota</taxon>
        <taxon>Metazoa</taxon>
        <taxon>Spiralia</taxon>
        <taxon>Gnathifera</taxon>
        <taxon>Rotifera</taxon>
        <taxon>Eurotatoria</taxon>
        <taxon>Monogononta</taxon>
        <taxon>Pseudotrocha</taxon>
        <taxon>Ploima</taxon>
        <taxon>Brachionidae</taxon>
        <taxon>Brachionus</taxon>
    </lineage>
</organism>
<keyword evidence="2" id="KW-0805">Transcription regulation</keyword>
<dbReference type="SUPFAM" id="SSF49417">
    <property type="entry name" value="p53-like transcription factors"/>
    <property type="match status" value="1"/>
</dbReference>
<evidence type="ECO:0000256" key="3">
    <source>
        <dbReference type="ARBA" id="ARBA00023125"/>
    </source>
</evidence>
<dbReference type="AlphaFoldDB" id="A0A813M3T9"/>
<name>A0A813M3T9_9BILA</name>
<keyword evidence="5 6" id="KW-0539">Nucleus</keyword>
<comment type="caution">
    <text evidence="6">Lacks conserved residue(s) required for the propagation of feature annotation.</text>
</comment>
<dbReference type="InterPro" id="IPR046360">
    <property type="entry name" value="T-box_DNA-bd"/>
</dbReference>
<dbReference type="PANTHER" id="PTHR11267:SF196">
    <property type="entry name" value="T-BOX PROTEIN 30_42-RELATED"/>
    <property type="match status" value="1"/>
</dbReference>
<dbReference type="InterPro" id="IPR008967">
    <property type="entry name" value="p53-like_TF_DNA-bd_sf"/>
</dbReference>